<dbReference type="SUPFAM" id="SSF53822">
    <property type="entry name" value="Periplasmic binding protein-like I"/>
    <property type="match status" value="1"/>
</dbReference>
<evidence type="ECO:0000313" key="1">
    <source>
        <dbReference type="EMBL" id="AJW71292.1"/>
    </source>
</evidence>
<reference evidence="1 2" key="2">
    <citation type="journal article" date="2016" name="ISME J.">
        <title>Physiological and genomic characterization of two novel marine thaumarchaeal strains indicates niche differentiation.</title>
        <authorList>
            <person name="Bayer B."/>
            <person name="Vojvoda J."/>
            <person name="Offre P."/>
            <person name="Alves R.J."/>
            <person name="Elisabeth N.H."/>
            <person name="Garcia J.A."/>
            <person name="Volland J.M."/>
            <person name="Srivastava A."/>
            <person name="Schleper C."/>
            <person name="Herndl G.J."/>
        </authorList>
    </citation>
    <scope>NUCLEOTIDE SEQUENCE [LARGE SCALE GENOMIC DNA]</scope>
    <source>
        <strain evidence="1 2">NF5</strain>
    </source>
</reference>
<sequence>MSQTEILDFEINSEEKIIIGVSKWIENDDQNLNVLSFKKQITDWNISGKEIEFIVKSARGSQERQQEIIQEYVDTKIDLIYTLTTPGTLIAKKITSDIPIVFSVVTYPVEAKIINSLENSGNNLVGVRNYVPMTKQFELISDTLSIKTIGFIHRQGEVNSEIQLNEAIPVADDLGIQVIDIAANSISNTSELLSENIGDLDAIYLACDTLIQSGADVVAIKIATENSVPVFTCNLDAIKKGAMMGNVADISGLGKIAGEKATYILQGTKPTNLVTETQRIPLIVINLPVAETLDIEIPQKTLEKASIIIQ</sequence>
<keyword evidence="2" id="KW-1185">Reference proteome</keyword>
<proteinExistence type="predicted"/>
<name>A0A0D5C4J7_9ARCH</name>
<reference evidence="2" key="1">
    <citation type="submission" date="2015-03" db="EMBL/GenBank/DDBJ databases">
        <title>Characterization of two novel Thaumarchaeota isolated from the Northern Adriatic Sea.</title>
        <authorList>
            <person name="Bayer B."/>
            <person name="Vojvoda J."/>
            <person name="Offre P."/>
            <person name="Srivastava A."/>
            <person name="Elisabeth N."/>
            <person name="Garcia J.A.L."/>
            <person name="Schleper C."/>
            <person name="Herndl G.J."/>
        </authorList>
    </citation>
    <scope>NUCLEOTIDE SEQUENCE [LARGE SCALE GENOMIC DNA]</scope>
    <source>
        <strain evidence="2">NF5</strain>
    </source>
</reference>
<accession>A0A0D5C4J7</accession>
<dbReference type="HOGENOM" id="CLU_811198_0_0_2"/>
<dbReference type="AlphaFoldDB" id="A0A0D5C4J7"/>
<dbReference type="PANTHER" id="PTHR35271">
    <property type="entry name" value="ABC TRANSPORTER, SUBSTRATE-BINDING LIPOPROTEIN-RELATED"/>
    <property type="match status" value="1"/>
</dbReference>
<dbReference type="EMBL" id="CP011070">
    <property type="protein sequence ID" value="AJW71292.1"/>
    <property type="molecule type" value="Genomic_DNA"/>
</dbReference>
<dbReference type="Proteomes" id="UP000032408">
    <property type="component" value="Chromosome"/>
</dbReference>
<dbReference type="CDD" id="cd06325">
    <property type="entry name" value="PBP1_ABC_unchar_transporter"/>
    <property type="match status" value="1"/>
</dbReference>
<protein>
    <submittedName>
        <fullName evidence="1">Putative ABC transporter substrate binding protein</fullName>
    </submittedName>
</protein>
<dbReference type="Gene3D" id="3.40.50.2300">
    <property type="match status" value="2"/>
</dbReference>
<dbReference type="PANTHER" id="PTHR35271:SF1">
    <property type="entry name" value="ABC TRANSPORTER, SUBSTRATE-BINDING LIPOPROTEIN"/>
    <property type="match status" value="1"/>
</dbReference>
<dbReference type="STRING" id="1580092.NADRNF5_1611"/>
<organism evidence="1 2">
    <name type="scientific">Nitrosopumilus adriaticus</name>
    <dbReference type="NCBI Taxonomy" id="1580092"/>
    <lineage>
        <taxon>Archaea</taxon>
        <taxon>Nitrososphaerota</taxon>
        <taxon>Nitrososphaeria</taxon>
        <taxon>Nitrosopumilales</taxon>
        <taxon>Nitrosopumilaceae</taxon>
        <taxon>Nitrosopumilus</taxon>
    </lineage>
</organism>
<dbReference type="GeneID" id="24820782"/>
<evidence type="ECO:0000313" key="2">
    <source>
        <dbReference type="Proteomes" id="UP000032408"/>
    </source>
</evidence>
<dbReference type="KEGG" id="nin:NADRNF5_1611"/>
<dbReference type="RefSeq" id="WP_048116920.1">
    <property type="nucleotide sequence ID" value="NZ_CP011070.1"/>
</dbReference>
<dbReference type="InterPro" id="IPR007487">
    <property type="entry name" value="ABC_transpt-TYRBP-like"/>
</dbReference>
<dbReference type="InterPro" id="IPR028082">
    <property type="entry name" value="Peripla_BP_I"/>
</dbReference>
<dbReference type="Pfam" id="PF04392">
    <property type="entry name" value="ABC_sub_bind"/>
    <property type="match status" value="1"/>
</dbReference>
<gene>
    <name evidence="1" type="ORF">NADRNF5_1611</name>
</gene>